<dbReference type="PANTHER" id="PTHR30547">
    <property type="entry name" value="UNCHARACTERIZED PROTEIN YHCG-RELATED"/>
    <property type="match status" value="1"/>
</dbReference>
<dbReference type="PANTHER" id="PTHR30547:SF5">
    <property type="entry name" value="NUCLEASE YHCG-RELATED"/>
    <property type="match status" value="1"/>
</dbReference>
<evidence type="ECO:0000313" key="3">
    <source>
        <dbReference type="EMBL" id="XCA33352.1"/>
    </source>
</evidence>
<evidence type="ECO:0000259" key="1">
    <source>
        <dbReference type="Pfam" id="PF06250"/>
    </source>
</evidence>
<dbReference type="InterPro" id="IPR011856">
    <property type="entry name" value="tRNA_endonuc-like_dom_sf"/>
</dbReference>
<feature type="domain" description="YhcG N-terminal" evidence="2">
    <location>
        <begin position="10"/>
        <end position="146"/>
    </location>
</feature>
<protein>
    <submittedName>
        <fullName evidence="3">PDDEXK nuclease domain-containing protein</fullName>
    </submittedName>
</protein>
<dbReference type="Pfam" id="PF17761">
    <property type="entry name" value="DUF1016_N"/>
    <property type="match status" value="1"/>
</dbReference>
<gene>
    <name evidence="3" type="ORF">ABS808_00470</name>
</gene>
<sequence>MDITTSLLGDVSNLIDRAKNHLSVQFNYTLVLLNWEIGSRIDQDILKHKRADYGKQIISQLAKELQMKYGRGFDRASLFRMVQFSKFFPDQEIVATLSQQLSWSHFVEIIAISDELKRNYYIEMCRIERWSVRALRSKIDTMSYERTALAKKPEDFIRRSIKNLREENTLAPEFIFHDPYFLNFAELPPSYSETDLENTILDELTKFLQEFGNDFCFVTRQKRMSTERTDRYLDLLFFHRGLRRLIAIELKIGRFEPAYKGQMEWYLNWLDKNERKPDEEKPLGIILCADKDQEDIEYLELEGSNIHVAQYLTQLPPKEILEKKLRKAISIAREKYASTKKKMIKQI</sequence>
<feature type="domain" description="YhcG PDDEXK nuclease" evidence="1">
    <location>
        <begin position="175"/>
        <end position="323"/>
    </location>
</feature>
<dbReference type="Gene3D" id="3.40.1350.10">
    <property type="match status" value="1"/>
</dbReference>
<dbReference type="InterPro" id="IPR009362">
    <property type="entry name" value="YhcG_C"/>
</dbReference>
<name>A0AAU7YKB5_9RICK</name>
<dbReference type="InterPro" id="IPR053148">
    <property type="entry name" value="PD-DEXK-like_domain"/>
</dbReference>
<dbReference type="EMBL" id="CP158586">
    <property type="protein sequence ID" value="XCA33352.1"/>
    <property type="molecule type" value="Genomic_DNA"/>
</dbReference>
<organism evidence="3">
    <name type="scientific">Wolbachia endosymbiont of Polyergus mexicanus</name>
    <dbReference type="NCBI Taxonomy" id="3171167"/>
    <lineage>
        <taxon>Bacteria</taxon>
        <taxon>Pseudomonadati</taxon>
        <taxon>Pseudomonadota</taxon>
        <taxon>Alphaproteobacteria</taxon>
        <taxon>Rickettsiales</taxon>
        <taxon>Anaplasmataceae</taxon>
        <taxon>Wolbachieae</taxon>
        <taxon>Wolbachia</taxon>
    </lineage>
</organism>
<dbReference type="AlphaFoldDB" id="A0AAU7YKB5"/>
<reference evidence="3" key="1">
    <citation type="submission" date="2024-06" db="EMBL/GenBank/DDBJ databases">
        <title>Genome assembly of the Polyergus mexicanus.</title>
        <authorList>
            <person name="Cash E."/>
            <person name="Tustsui N.D."/>
            <person name="Ward P."/>
            <person name="Nguyen O."/>
            <person name="Sahasrabudhe R."/>
            <person name="Fairbairn C.W."/>
            <person name="Seligmann W.E."/>
            <person name="Sacco S."/>
            <person name="Beraut E."/>
            <person name="Miller C."/>
            <person name="Toffelmier E."/>
            <person name="Shaffer H.B."/>
        </authorList>
    </citation>
    <scope>NUCLEOTIDE SEQUENCE</scope>
    <source>
        <strain evidence="3">NDT 795.1</strain>
    </source>
</reference>
<dbReference type="Pfam" id="PF06250">
    <property type="entry name" value="YhcG_C"/>
    <property type="match status" value="1"/>
</dbReference>
<dbReference type="InterPro" id="IPR041527">
    <property type="entry name" value="YhcG_N"/>
</dbReference>
<dbReference type="GO" id="GO:0003676">
    <property type="term" value="F:nucleic acid binding"/>
    <property type="evidence" value="ECO:0007669"/>
    <property type="project" value="InterPro"/>
</dbReference>
<proteinExistence type="predicted"/>
<evidence type="ECO:0000259" key="2">
    <source>
        <dbReference type="Pfam" id="PF17761"/>
    </source>
</evidence>
<accession>A0AAU7YKB5</accession>